<sequence>MGTSDINENSVNKAFIGEMKSTITQTIGQGFGMTFDAHMMAGHRFIMRFYEMLEFTCLGSAAVPIQPASSPERSTPSAFSAKATRKWRILPSDSTSAILQARFKMRTRQTRGRQRGQQTKRRETKANQDRSEKTADKEEAKKTTDGEIPKTKDAPNEITTFGQTFCRGNGGGGEGNVKIFFLGMWDCVNSIAVLDHRIYKLRPVSRTTHQIRHAVALDERRVKLKPALLAQDILQSKPKDEDIKEV</sequence>
<dbReference type="InterPro" id="IPR018712">
    <property type="entry name" value="Tle1-like_cat"/>
</dbReference>
<evidence type="ECO:0000313" key="3">
    <source>
        <dbReference type="EMBL" id="KAK5995262.1"/>
    </source>
</evidence>
<dbReference type="Pfam" id="PF09994">
    <property type="entry name" value="T6SS_Tle1-like_cat"/>
    <property type="match status" value="1"/>
</dbReference>
<protein>
    <recommendedName>
        <fullName evidence="2">T6SS Phospholipase effector Tle1-like catalytic domain-containing protein</fullName>
    </recommendedName>
</protein>
<keyword evidence="4" id="KW-1185">Reference proteome</keyword>
<gene>
    <name evidence="3" type="ORF">PT974_03661</name>
</gene>
<evidence type="ECO:0000259" key="2">
    <source>
        <dbReference type="Pfam" id="PF09994"/>
    </source>
</evidence>
<dbReference type="PANTHER" id="PTHR33840:SF2">
    <property type="entry name" value="TLE1 PHOSPHOLIPASE DOMAIN-CONTAINING PROTEIN"/>
    <property type="match status" value="1"/>
</dbReference>
<evidence type="ECO:0000256" key="1">
    <source>
        <dbReference type="SAM" id="MobiDB-lite"/>
    </source>
</evidence>
<feature type="region of interest" description="Disordered" evidence="1">
    <location>
        <begin position="101"/>
        <end position="156"/>
    </location>
</feature>
<dbReference type="EMBL" id="JAVFKD010000004">
    <property type="protein sequence ID" value="KAK5995262.1"/>
    <property type="molecule type" value="Genomic_DNA"/>
</dbReference>
<reference evidence="3 4" key="1">
    <citation type="submission" date="2024-01" db="EMBL/GenBank/DDBJ databases">
        <title>Complete genome of Cladobotryum mycophilum ATHUM6906.</title>
        <authorList>
            <person name="Christinaki A.C."/>
            <person name="Myridakis A.I."/>
            <person name="Kouvelis V.N."/>
        </authorList>
    </citation>
    <scope>NUCLEOTIDE SEQUENCE [LARGE SCALE GENOMIC DNA]</scope>
    <source>
        <strain evidence="3 4">ATHUM6906</strain>
    </source>
</reference>
<proteinExistence type="predicted"/>
<comment type="caution">
    <text evidence="3">The sequence shown here is derived from an EMBL/GenBank/DDBJ whole genome shotgun (WGS) entry which is preliminary data.</text>
</comment>
<evidence type="ECO:0000313" key="4">
    <source>
        <dbReference type="Proteomes" id="UP001338125"/>
    </source>
</evidence>
<dbReference type="Proteomes" id="UP001338125">
    <property type="component" value="Unassembled WGS sequence"/>
</dbReference>
<feature type="compositionally biased region" description="Basic and acidic residues" evidence="1">
    <location>
        <begin position="120"/>
        <end position="155"/>
    </location>
</feature>
<feature type="domain" description="T6SS Phospholipase effector Tle1-like catalytic" evidence="2">
    <location>
        <begin position="130"/>
        <end position="246"/>
    </location>
</feature>
<organism evidence="3 4">
    <name type="scientific">Cladobotryum mycophilum</name>
    <dbReference type="NCBI Taxonomy" id="491253"/>
    <lineage>
        <taxon>Eukaryota</taxon>
        <taxon>Fungi</taxon>
        <taxon>Dikarya</taxon>
        <taxon>Ascomycota</taxon>
        <taxon>Pezizomycotina</taxon>
        <taxon>Sordariomycetes</taxon>
        <taxon>Hypocreomycetidae</taxon>
        <taxon>Hypocreales</taxon>
        <taxon>Hypocreaceae</taxon>
        <taxon>Cladobotryum</taxon>
    </lineage>
</organism>
<name>A0ABR0SSZ0_9HYPO</name>
<dbReference type="PANTHER" id="PTHR33840">
    <property type="match status" value="1"/>
</dbReference>
<feature type="compositionally biased region" description="Basic residues" evidence="1">
    <location>
        <begin position="103"/>
        <end position="119"/>
    </location>
</feature>
<accession>A0ABR0SSZ0</accession>